<name>A0A4Z1HJ35_9HELO</name>
<protein>
    <submittedName>
        <fullName evidence="1">Uncharacterized protein</fullName>
    </submittedName>
</protein>
<keyword evidence="2" id="KW-1185">Reference proteome</keyword>
<dbReference type="Proteomes" id="UP000297527">
    <property type="component" value="Unassembled WGS sequence"/>
</dbReference>
<comment type="caution">
    <text evidence="1">The sequence shown here is derived from an EMBL/GenBank/DDBJ whole genome shotgun (WGS) entry which is preliminary data.</text>
</comment>
<accession>A0A4Z1HJ35</accession>
<organism evidence="1 2">
    <name type="scientific">Botryotinia convoluta</name>
    <dbReference type="NCBI Taxonomy" id="54673"/>
    <lineage>
        <taxon>Eukaryota</taxon>
        <taxon>Fungi</taxon>
        <taxon>Dikarya</taxon>
        <taxon>Ascomycota</taxon>
        <taxon>Pezizomycotina</taxon>
        <taxon>Leotiomycetes</taxon>
        <taxon>Helotiales</taxon>
        <taxon>Sclerotiniaceae</taxon>
        <taxon>Botryotinia</taxon>
    </lineage>
</organism>
<gene>
    <name evidence="1" type="ORF">BCON_0235g00200</name>
</gene>
<dbReference type="EMBL" id="PQXN01000234">
    <property type="protein sequence ID" value="TGO48621.1"/>
    <property type="molecule type" value="Genomic_DNA"/>
</dbReference>
<reference evidence="1 2" key="1">
    <citation type="submission" date="2017-12" db="EMBL/GenBank/DDBJ databases">
        <title>Comparative genomics of Botrytis spp.</title>
        <authorList>
            <person name="Valero-Jimenez C.A."/>
            <person name="Tapia P."/>
            <person name="Veloso J."/>
            <person name="Silva-Moreno E."/>
            <person name="Staats M."/>
            <person name="Valdes J.H."/>
            <person name="Van Kan J.A.L."/>
        </authorList>
    </citation>
    <scope>NUCLEOTIDE SEQUENCE [LARGE SCALE GENOMIC DNA]</scope>
    <source>
        <strain evidence="1 2">MUCL11595</strain>
    </source>
</reference>
<proteinExistence type="predicted"/>
<sequence length="158" mass="18387">MAVTLPQPEIALIPRMMVICEKFFSDNPTFPKNHRYLGQVLTLTLVILNRVKFFDVDKLIMFVGTVFLPYLQAEQNNNPSSPLELWKRSGYKDSSEVEGRSTGNLMVDYHSDTMFHRDFKAHLMDNCKFVVELCTKDQDITMPIRIQFKFQILNFSLS</sequence>
<evidence type="ECO:0000313" key="2">
    <source>
        <dbReference type="Proteomes" id="UP000297527"/>
    </source>
</evidence>
<dbReference type="OrthoDB" id="3522500at2759"/>
<evidence type="ECO:0000313" key="1">
    <source>
        <dbReference type="EMBL" id="TGO48621.1"/>
    </source>
</evidence>
<dbReference type="AlphaFoldDB" id="A0A4Z1HJ35"/>